<dbReference type="HOGENOM" id="CLU_2486943_0_0_1"/>
<evidence type="ECO:0000313" key="2">
    <source>
        <dbReference type="Proteomes" id="UP000026960"/>
    </source>
</evidence>
<reference evidence="1" key="1">
    <citation type="journal article" date="2009" name="Rice">
        <title>De Novo Next Generation Sequencing of Plant Genomes.</title>
        <authorList>
            <person name="Rounsley S."/>
            <person name="Marri P.R."/>
            <person name="Yu Y."/>
            <person name="He R."/>
            <person name="Sisneros N."/>
            <person name="Goicoechea J.L."/>
            <person name="Lee S.J."/>
            <person name="Angelova A."/>
            <person name="Kudrna D."/>
            <person name="Luo M."/>
            <person name="Affourtit J."/>
            <person name="Desany B."/>
            <person name="Knight J."/>
            <person name="Niazi F."/>
            <person name="Egholm M."/>
            <person name="Wing R.A."/>
        </authorList>
    </citation>
    <scope>NUCLEOTIDE SEQUENCE [LARGE SCALE GENOMIC DNA]</scope>
    <source>
        <strain evidence="1">cv. IRGC 105608</strain>
    </source>
</reference>
<organism evidence="1">
    <name type="scientific">Oryza barthii</name>
    <dbReference type="NCBI Taxonomy" id="65489"/>
    <lineage>
        <taxon>Eukaryota</taxon>
        <taxon>Viridiplantae</taxon>
        <taxon>Streptophyta</taxon>
        <taxon>Embryophyta</taxon>
        <taxon>Tracheophyta</taxon>
        <taxon>Spermatophyta</taxon>
        <taxon>Magnoliopsida</taxon>
        <taxon>Liliopsida</taxon>
        <taxon>Poales</taxon>
        <taxon>Poaceae</taxon>
        <taxon>BOP clade</taxon>
        <taxon>Oryzoideae</taxon>
        <taxon>Oryzeae</taxon>
        <taxon>Oryzinae</taxon>
        <taxon>Oryza</taxon>
    </lineage>
</organism>
<dbReference type="PaxDb" id="65489-OBART04G08220.1"/>
<dbReference type="AlphaFoldDB" id="A0A0D3FUE6"/>
<evidence type="ECO:0000313" key="1">
    <source>
        <dbReference type="EnsemblPlants" id="OBART04G08220.1"/>
    </source>
</evidence>
<proteinExistence type="predicted"/>
<sequence length="87" mass="10025">MEFYVQANILRSQGGIRQTIKTAYMTIWLDDFDSIVNSIWIKQGIIAAILRSKGGIHQTIKIAYMNLCFDEFNSSTNSIRKEHEIQV</sequence>
<dbReference type="Proteomes" id="UP000026960">
    <property type="component" value="Chromosome 4"/>
</dbReference>
<protein>
    <submittedName>
        <fullName evidence="1">Uncharacterized protein</fullName>
    </submittedName>
</protein>
<keyword evidence="2" id="KW-1185">Reference proteome</keyword>
<dbReference type="Gramene" id="OBART04G08220.1">
    <property type="protein sequence ID" value="OBART04G08220.1"/>
    <property type="gene ID" value="OBART04G08220"/>
</dbReference>
<name>A0A0D3FUE6_9ORYZ</name>
<reference evidence="1" key="2">
    <citation type="submission" date="2015-03" db="UniProtKB">
        <authorList>
            <consortium name="EnsemblPlants"/>
        </authorList>
    </citation>
    <scope>IDENTIFICATION</scope>
</reference>
<dbReference type="EnsemblPlants" id="OBART04G08220.1">
    <property type="protein sequence ID" value="OBART04G08220.1"/>
    <property type="gene ID" value="OBART04G08220"/>
</dbReference>
<accession>A0A0D3FUE6</accession>